<proteinExistence type="predicted"/>
<accession>A0ACB8Y9E7</accession>
<name>A0ACB8Y9E7_ARCLA</name>
<organism evidence="1 2">
    <name type="scientific">Arctium lappa</name>
    <name type="common">Greater burdock</name>
    <name type="synonym">Lappa major</name>
    <dbReference type="NCBI Taxonomy" id="4217"/>
    <lineage>
        <taxon>Eukaryota</taxon>
        <taxon>Viridiplantae</taxon>
        <taxon>Streptophyta</taxon>
        <taxon>Embryophyta</taxon>
        <taxon>Tracheophyta</taxon>
        <taxon>Spermatophyta</taxon>
        <taxon>Magnoliopsida</taxon>
        <taxon>eudicotyledons</taxon>
        <taxon>Gunneridae</taxon>
        <taxon>Pentapetalae</taxon>
        <taxon>asterids</taxon>
        <taxon>campanulids</taxon>
        <taxon>Asterales</taxon>
        <taxon>Asteraceae</taxon>
        <taxon>Carduoideae</taxon>
        <taxon>Cardueae</taxon>
        <taxon>Arctiinae</taxon>
        <taxon>Arctium</taxon>
    </lineage>
</organism>
<dbReference type="Proteomes" id="UP001055879">
    <property type="component" value="Linkage Group LG13"/>
</dbReference>
<comment type="caution">
    <text evidence="1">The sequence shown here is derived from an EMBL/GenBank/DDBJ whole genome shotgun (WGS) entry which is preliminary data.</text>
</comment>
<keyword evidence="2" id="KW-1185">Reference proteome</keyword>
<protein>
    <submittedName>
        <fullName evidence="1">Uncharacterized protein</fullName>
    </submittedName>
</protein>
<evidence type="ECO:0000313" key="1">
    <source>
        <dbReference type="EMBL" id="KAI3681708.1"/>
    </source>
</evidence>
<gene>
    <name evidence="1" type="ORF">L6452_36511</name>
</gene>
<evidence type="ECO:0000313" key="2">
    <source>
        <dbReference type="Proteomes" id="UP001055879"/>
    </source>
</evidence>
<reference evidence="2" key="1">
    <citation type="journal article" date="2022" name="Mol. Ecol. Resour.">
        <title>The genomes of chicory, endive, great burdock and yacon provide insights into Asteraceae palaeo-polyploidization history and plant inulin production.</title>
        <authorList>
            <person name="Fan W."/>
            <person name="Wang S."/>
            <person name="Wang H."/>
            <person name="Wang A."/>
            <person name="Jiang F."/>
            <person name="Liu H."/>
            <person name="Zhao H."/>
            <person name="Xu D."/>
            <person name="Zhang Y."/>
        </authorList>
    </citation>
    <scope>NUCLEOTIDE SEQUENCE [LARGE SCALE GENOMIC DNA]</scope>
    <source>
        <strain evidence="2">cv. Niubang</strain>
    </source>
</reference>
<dbReference type="EMBL" id="CM042059">
    <property type="protein sequence ID" value="KAI3681708.1"/>
    <property type="molecule type" value="Genomic_DNA"/>
</dbReference>
<sequence length="78" mass="9116">MLASDILDRNSKQKKEGVFLFLNAKLFFSCFIPLASISRSIIFNLKQHFERILGISNDCKKPITLRLQLFEFHLAEDR</sequence>
<reference evidence="1 2" key="2">
    <citation type="journal article" date="2022" name="Mol. Ecol. Resour.">
        <title>The genomes of chicory, endive, great burdock and yacon provide insights into Asteraceae paleo-polyploidization history and plant inulin production.</title>
        <authorList>
            <person name="Fan W."/>
            <person name="Wang S."/>
            <person name="Wang H."/>
            <person name="Wang A."/>
            <person name="Jiang F."/>
            <person name="Liu H."/>
            <person name="Zhao H."/>
            <person name="Xu D."/>
            <person name="Zhang Y."/>
        </authorList>
    </citation>
    <scope>NUCLEOTIDE SEQUENCE [LARGE SCALE GENOMIC DNA]</scope>
    <source>
        <strain evidence="2">cv. Niubang</strain>
    </source>
</reference>